<dbReference type="PANTHER" id="PTHR30055">
    <property type="entry name" value="HTH-TYPE TRANSCRIPTIONAL REGULATOR RUTR"/>
    <property type="match status" value="1"/>
</dbReference>
<gene>
    <name evidence="5" type="ORF">K1W69_03480</name>
</gene>
<dbReference type="EMBL" id="JAICBX010000001">
    <property type="protein sequence ID" value="MBW8636238.1"/>
    <property type="molecule type" value="Genomic_DNA"/>
</dbReference>
<dbReference type="GO" id="GO:0000976">
    <property type="term" value="F:transcription cis-regulatory region binding"/>
    <property type="evidence" value="ECO:0007669"/>
    <property type="project" value="TreeGrafter"/>
</dbReference>
<dbReference type="Pfam" id="PF00440">
    <property type="entry name" value="TetR_N"/>
    <property type="match status" value="1"/>
</dbReference>
<dbReference type="PROSITE" id="PS01081">
    <property type="entry name" value="HTH_TETR_1"/>
    <property type="match status" value="1"/>
</dbReference>
<feature type="DNA-binding region" description="H-T-H motif" evidence="2">
    <location>
        <begin position="55"/>
        <end position="74"/>
    </location>
</feature>
<dbReference type="Gene3D" id="1.10.357.10">
    <property type="entry name" value="Tetracycline Repressor, domain 2"/>
    <property type="match status" value="1"/>
</dbReference>
<evidence type="ECO:0000313" key="6">
    <source>
        <dbReference type="Proteomes" id="UP001196509"/>
    </source>
</evidence>
<dbReference type="InterPro" id="IPR041490">
    <property type="entry name" value="KstR2_TetR_C"/>
</dbReference>
<name>A0AAE2ZL21_9HYPH</name>
<accession>A0AAE2ZL21</accession>
<sequence>MASPKTATSRDNASARVERQVSRGRDPRAQGAARRQEILDAACELIYARGYASASMRDLAGVVGVTQAALYYHFANKEDILFALIEGFTKKLSALLQDALQAGDGGVAGLEDAIRAHIMLARSHYREFKLVTEDKKLLGEVYSEAMRKGEREIFLMYRDAIAELKERGLIAPVNISVSVFNILAMINFVPQWYRADGELSLEDVADETVALAMKGLLAKPAD</sequence>
<dbReference type="GO" id="GO:0003700">
    <property type="term" value="F:DNA-binding transcription factor activity"/>
    <property type="evidence" value="ECO:0007669"/>
    <property type="project" value="TreeGrafter"/>
</dbReference>
<dbReference type="Gene3D" id="1.10.10.60">
    <property type="entry name" value="Homeodomain-like"/>
    <property type="match status" value="1"/>
</dbReference>
<evidence type="ECO:0000256" key="3">
    <source>
        <dbReference type="SAM" id="MobiDB-lite"/>
    </source>
</evidence>
<reference evidence="5" key="1">
    <citation type="submission" date="2021-08" db="EMBL/GenBank/DDBJ databases">
        <title>Hoeflea bacterium WL0058 sp. nov., isolated from the sediment.</title>
        <authorList>
            <person name="Wang L."/>
            <person name="Zhang D."/>
        </authorList>
    </citation>
    <scope>NUCLEOTIDE SEQUENCE</scope>
    <source>
        <strain evidence="5">WL0058</strain>
    </source>
</reference>
<proteinExistence type="predicted"/>
<dbReference type="PRINTS" id="PR00455">
    <property type="entry name" value="HTHTETR"/>
</dbReference>
<evidence type="ECO:0000256" key="2">
    <source>
        <dbReference type="PROSITE-ProRule" id="PRU00335"/>
    </source>
</evidence>
<dbReference type="InterPro" id="IPR009057">
    <property type="entry name" value="Homeodomain-like_sf"/>
</dbReference>
<dbReference type="PROSITE" id="PS50977">
    <property type="entry name" value="HTH_TETR_2"/>
    <property type="match status" value="1"/>
</dbReference>
<organism evidence="5 6">
    <name type="scientific">Flavimaribacter sediminis</name>
    <dbReference type="NCBI Taxonomy" id="2865987"/>
    <lineage>
        <taxon>Bacteria</taxon>
        <taxon>Pseudomonadati</taxon>
        <taxon>Pseudomonadota</taxon>
        <taxon>Alphaproteobacteria</taxon>
        <taxon>Hyphomicrobiales</taxon>
        <taxon>Rhizobiaceae</taxon>
        <taxon>Flavimaribacter</taxon>
    </lineage>
</organism>
<evidence type="ECO:0000259" key="4">
    <source>
        <dbReference type="PROSITE" id="PS50977"/>
    </source>
</evidence>
<feature type="compositionally biased region" description="Polar residues" evidence="3">
    <location>
        <begin position="1"/>
        <end position="12"/>
    </location>
</feature>
<feature type="compositionally biased region" description="Basic and acidic residues" evidence="3">
    <location>
        <begin position="16"/>
        <end position="32"/>
    </location>
</feature>
<dbReference type="InterPro" id="IPR036271">
    <property type="entry name" value="Tet_transcr_reg_TetR-rel_C_sf"/>
</dbReference>
<dbReference type="SUPFAM" id="SSF48498">
    <property type="entry name" value="Tetracyclin repressor-like, C-terminal domain"/>
    <property type="match status" value="1"/>
</dbReference>
<dbReference type="Pfam" id="PF17932">
    <property type="entry name" value="TetR_C_24"/>
    <property type="match status" value="1"/>
</dbReference>
<feature type="domain" description="HTH tetR-type" evidence="4">
    <location>
        <begin position="32"/>
        <end position="92"/>
    </location>
</feature>
<keyword evidence="6" id="KW-1185">Reference proteome</keyword>
<dbReference type="InterPro" id="IPR050109">
    <property type="entry name" value="HTH-type_TetR-like_transc_reg"/>
</dbReference>
<dbReference type="RefSeq" id="WP_220226939.1">
    <property type="nucleotide sequence ID" value="NZ_JAICBX010000001.1"/>
</dbReference>
<feature type="region of interest" description="Disordered" evidence="3">
    <location>
        <begin position="1"/>
        <end position="32"/>
    </location>
</feature>
<protein>
    <submittedName>
        <fullName evidence="5">TetR/AcrR family transcriptional regulator</fullName>
    </submittedName>
</protein>
<dbReference type="AlphaFoldDB" id="A0AAE2ZL21"/>
<dbReference type="InterPro" id="IPR001647">
    <property type="entry name" value="HTH_TetR"/>
</dbReference>
<comment type="caution">
    <text evidence="5">The sequence shown here is derived from an EMBL/GenBank/DDBJ whole genome shotgun (WGS) entry which is preliminary data.</text>
</comment>
<keyword evidence="1 2" id="KW-0238">DNA-binding</keyword>
<evidence type="ECO:0000256" key="1">
    <source>
        <dbReference type="ARBA" id="ARBA00023125"/>
    </source>
</evidence>
<dbReference type="InterPro" id="IPR023772">
    <property type="entry name" value="DNA-bd_HTH_TetR-type_CS"/>
</dbReference>
<dbReference type="SUPFAM" id="SSF46689">
    <property type="entry name" value="Homeodomain-like"/>
    <property type="match status" value="1"/>
</dbReference>
<evidence type="ECO:0000313" key="5">
    <source>
        <dbReference type="EMBL" id="MBW8636238.1"/>
    </source>
</evidence>
<dbReference type="Proteomes" id="UP001196509">
    <property type="component" value="Unassembled WGS sequence"/>
</dbReference>
<dbReference type="PANTHER" id="PTHR30055:SF237">
    <property type="entry name" value="TRANSCRIPTIONAL REPRESSOR MCE3R"/>
    <property type="match status" value="1"/>
</dbReference>